<dbReference type="InterPro" id="IPR013078">
    <property type="entry name" value="His_Pase_superF_clade-1"/>
</dbReference>
<sequence length="194" mass="22842">HCLREIGVRVSHVYSSPALRCIETTNSILLGMGMNVAINVEPALLEWFKWYYYLHDLDLEDLRRFHLNVNVSYKPFIALDEIDINEDRLDEYKRCFEFTKWIANRHKQEGGDILIVGHLSTMETVTRLISGDKPLEYNKFLSRVRNKPFGLITVLEEPCSLTGSWRKMLLPMLPISWHARLLWNRNKLIELLLK</sequence>
<dbReference type="Pfam" id="PF00300">
    <property type="entry name" value="His_Phos_1"/>
    <property type="match status" value="1"/>
</dbReference>
<dbReference type="CDD" id="cd07040">
    <property type="entry name" value="HP"/>
    <property type="match status" value="1"/>
</dbReference>
<reference evidence="1" key="1">
    <citation type="journal article" date="2023" name="Mol. Biol. Evol.">
        <title>Third-Generation Sequencing Reveals the Adaptive Role of the Epigenome in Three Deep-Sea Polychaetes.</title>
        <authorList>
            <person name="Perez M."/>
            <person name="Aroh O."/>
            <person name="Sun Y."/>
            <person name="Lan Y."/>
            <person name="Juniper S.K."/>
            <person name="Young C.R."/>
            <person name="Angers B."/>
            <person name="Qian P.Y."/>
        </authorList>
    </citation>
    <scope>NUCLEOTIDE SEQUENCE</scope>
    <source>
        <strain evidence="1">P08H-3</strain>
    </source>
</reference>
<organism evidence="1 2">
    <name type="scientific">Paralvinella palmiformis</name>
    <dbReference type="NCBI Taxonomy" id="53620"/>
    <lineage>
        <taxon>Eukaryota</taxon>
        <taxon>Metazoa</taxon>
        <taxon>Spiralia</taxon>
        <taxon>Lophotrochozoa</taxon>
        <taxon>Annelida</taxon>
        <taxon>Polychaeta</taxon>
        <taxon>Sedentaria</taxon>
        <taxon>Canalipalpata</taxon>
        <taxon>Terebellida</taxon>
        <taxon>Terebelliformia</taxon>
        <taxon>Alvinellidae</taxon>
        <taxon>Paralvinella</taxon>
    </lineage>
</organism>
<name>A0AAD9MMC8_9ANNE</name>
<evidence type="ECO:0000313" key="1">
    <source>
        <dbReference type="EMBL" id="KAK2139120.1"/>
    </source>
</evidence>
<dbReference type="SUPFAM" id="SSF53254">
    <property type="entry name" value="Phosphoglycerate mutase-like"/>
    <property type="match status" value="1"/>
</dbReference>
<dbReference type="InterPro" id="IPR051710">
    <property type="entry name" value="Phosphatase_SH3-domain"/>
</dbReference>
<evidence type="ECO:0008006" key="3">
    <source>
        <dbReference type="Google" id="ProtNLM"/>
    </source>
</evidence>
<dbReference type="PANTHER" id="PTHR16469">
    <property type="entry name" value="UBIQUITIN-ASSOCIATED AND SH3 DOMAIN-CONTAINING BA-RELATED"/>
    <property type="match status" value="1"/>
</dbReference>
<evidence type="ECO:0000313" key="2">
    <source>
        <dbReference type="Proteomes" id="UP001208570"/>
    </source>
</evidence>
<comment type="caution">
    <text evidence="1">The sequence shown here is derived from an EMBL/GenBank/DDBJ whole genome shotgun (WGS) entry which is preliminary data.</text>
</comment>
<dbReference type="InterPro" id="IPR029033">
    <property type="entry name" value="His_PPase_superfam"/>
</dbReference>
<feature type="non-terminal residue" evidence="1">
    <location>
        <position position="194"/>
    </location>
</feature>
<gene>
    <name evidence="1" type="ORF">LSH36_2019g00002</name>
</gene>
<dbReference type="Proteomes" id="UP001208570">
    <property type="component" value="Unassembled WGS sequence"/>
</dbReference>
<proteinExistence type="predicted"/>
<accession>A0AAD9MMC8</accession>
<dbReference type="PANTHER" id="PTHR16469:SF27">
    <property type="entry name" value="UBIQUITIN-ASSOCIATED AND SH3 DOMAIN-CONTAINING BA-RELATED"/>
    <property type="match status" value="1"/>
</dbReference>
<protein>
    <recommendedName>
        <fullName evidence="3">Phosphoglycerate mutase</fullName>
    </recommendedName>
</protein>
<keyword evidence="2" id="KW-1185">Reference proteome</keyword>
<dbReference type="Gene3D" id="3.40.50.1240">
    <property type="entry name" value="Phosphoglycerate mutase-like"/>
    <property type="match status" value="1"/>
</dbReference>
<dbReference type="AlphaFoldDB" id="A0AAD9MMC8"/>
<dbReference type="EMBL" id="JAODUP010002013">
    <property type="protein sequence ID" value="KAK2139120.1"/>
    <property type="molecule type" value="Genomic_DNA"/>
</dbReference>